<dbReference type="AlphaFoldDB" id="A0A2U8GRY1"/>
<gene>
    <name evidence="1" type="ORF">CEW83_14165</name>
</gene>
<proteinExistence type="predicted"/>
<dbReference type="KEGG" id="acom:CEW83_14165"/>
<dbReference type="RefSeq" id="WP_108949920.1">
    <property type="nucleotide sequence ID" value="NZ_CP022187.1"/>
</dbReference>
<reference evidence="1 2" key="1">
    <citation type="submission" date="2017-06" db="EMBL/GenBank/DDBJ databases">
        <title>Azoarcus.</title>
        <authorList>
            <person name="Woo J.-H."/>
            <person name="Kim H.-S."/>
        </authorList>
    </citation>
    <scope>NUCLEOTIDE SEQUENCE [LARGE SCALE GENOMIC DNA]</scope>
    <source>
        <strain evidence="1 2">TSPY31</strain>
    </source>
</reference>
<sequence>MTNFLPYRYPPKGSATIGALSREDILQVVADAIHGLSAKLDLFYGRSSLGAGLADSPEYRAKMNQMAEDSDIYAQLLMVRDYAVDGIFPEFLFNFGEVIYDVMAFTYAQLRPFNYMDEFYGVPTSGNIEILKPLLIKFFARWKLDVPHELEFKYDFVMMFAEQMDLDESRLSLTELALLANMTERSVRNATQRDVPPSRRLRTKKERYFVYVDREEAIRWLSGRRGFIKSTLPDGFPTSVFRPVTEKLGISIDSLTQQHDLG</sequence>
<dbReference type="Proteomes" id="UP000244930">
    <property type="component" value="Chromosome"/>
</dbReference>
<evidence type="ECO:0000313" key="1">
    <source>
        <dbReference type="EMBL" id="AWI76218.1"/>
    </source>
</evidence>
<accession>A0A2U8GRY1</accession>
<keyword evidence="2" id="KW-1185">Reference proteome</keyword>
<name>A0A2U8GRY1_9RHOO</name>
<protein>
    <submittedName>
        <fullName evidence="1">Uncharacterized protein</fullName>
    </submittedName>
</protein>
<evidence type="ECO:0000313" key="2">
    <source>
        <dbReference type="Proteomes" id="UP000244930"/>
    </source>
</evidence>
<organism evidence="1 2">
    <name type="scientific">Parazoarcus communis</name>
    <dbReference type="NCBI Taxonomy" id="41977"/>
    <lineage>
        <taxon>Bacteria</taxon>
        <taxon>Pseudomonadati</taxon>
        <taxon>Pseudomonadota</taxon>
        <taxon>Betaproteobacteria</taxon>
        <taxon>Rhodocyclales</taxon>
        <taxon>Zoogloeaceae</taxon>
        <taxon>Parazoarcus</taxon>
    </lineage>
</organism>
<dbReference type="EMBL" id="CP022187">
    <property type="protein sequence ID" value="AWI76218.1"/>
    <property type="molecule type" value="Genomic_DNA"/>
</dbReference>